<comment type="similarity">
    <text evidence="1">Belongs to the CAMSAP1 family.</text>
</comment>
<dbReference type="InterPro" id="IPR032940">
    <property type="entry name" value="CAMSAP"/>
</dbReference>
<dbReference type="SMART" id="SM01051">
    <property type="entry name" value="CAMSAP_CKK"/>
    <property type="match status" value="1"/>
</dbReference>
<dbReference type="Pfam" id="PF08683">
    <property type="entry name" value="CAMSAP_CKK"/>
    <property type="match status" value="1"/>
</dbReference>
<organism evidence="4">
    <name type="scientific">Octopus bimaculoides</name>
    <name type="common">California two-spotted octopus</name>
    <dbReference type="NCBI Taxonomy" id="37653"/>
    <lineage>
        <taxon>Eukaryota</taxon>
        <taxon>Metazoa</taxon>
        <taxon>Spiralia</taxon>
        <taxon>Lophotrochozoa</taxon>
        <taxon>Mollusca</taxon>
        <taxon>Cephalopoda</taxon>
        <taxon>Coleoidea</taxon>
        <taxon>Octopodiformes</taxon>
        <taxon>Octopoda</taxon>
        <taxon>Incirrata</taxon>
        <taxon>Octopodidae</taxon>
        <taxon>Octopus</taxon>
    </lineage>
</organism>
<dbReference type="AlphaFoldDB" id="A0A0L8HL11"/>
<sequence>MNLLANQGNSGRTNFGRRPPSPVMMSLFTQQNHSGRYGTGRRPPSPDLYRFGRKSGKSTESSSDAGSTAGSDYTGPKLFVKPSSKSNRHIIINAISHCCLAGCVNLDLKNKVLEEIAKSDAKHFVILFRDTGCAFRSLYAYYPEHEEAVKIHGIGPKLVTSKNIEKYYKYNSGGKSFAEVTSTKHLSVSIDAIVINGSLWKSSRTPTGRR</sequence>
<dbReference type="InterPro" id="IPR014797">
    <property type="entry name" value="CKK_CAMSAP"/>
</dbReference>
<feature type="region of interest" description="Disordered" evidence="2">
    <location>
        <begin position="1"/>
        <end position="69"/>
    </location>
</feature>
<dbReference type="EMBL" id="KQ417898">
    <property type="protein sequence ID" value="KOF89926.1"/>
    <property type="molecule type" value="Genomic_DNA"/>
</dbReference>
<dbReference type="GO" id="GO:0036449">
    <property type="term" value="C:microtubule minus-end"/>
    <property type="evidence" value="ECO:0007669"/>
    <property type="project" value="TreeGrafter"/>
</dbReference>
<dbReference type="InterPro" id="IPR011033">
    <property type="entry name" value="PRC_barrel-like_sf"/>
</dbReference>
<accession>A0A0L8HL11</accession>
<keyword evidence="1" id="KW-0493">Microtubule</keyword>
<feature type="compositionally biased region" description="Low complexity" evidence="2">
    <location>
        <begin position="58"/>
        <end position="69"/>
    </location>
</feature>
<feature type="compositionally biased region" description="Polar residues" evidence="2">
    <location>
        <begin position="1"/>
        <end position="13"/>
    </location>
</feature>
<dbReference type="InterPro" id="IPR038209">
    <property type="entry name" value="CKK_dom_sf"/>
</dbReference>
<evidence type="ECO:0000256" key="2">
    <source>
        <dbReference type="SAM" id="MobiDB-lite"/>
    </source>
</evidence>
<feature type="domain" description="CKK" evidence="3">
    <location>
        <begin position="75"/>
        <end position="210"/>
    </location>
</feature>
<dbReference type="Gene3D" id="3.10.20.360">
    <property type="entry name" value="CKK domain"/>
    <property type="match status" value="1"/>
</dbReference>
<dbReference type="STRING" id="37653.A0A0L8HL11"/>
<dbReference type="SUPFAM" id="SSF50346">
    <property type="entry name" value="PRC-barrel domain"/>
    <property type="match status" value="1"/>
</dbReference>
<dbReference type="OrthoDB" id="2125658at2759"/>
<dbReference type="PANTHER" id="PTHR21595">
    <property type="entry name" value="PATRONIN"/>
    <property type="match status" value="1"/>
</dbReference>
<gene>
    <name evidence="4" type="ORF">OCBIM_22012278mg</name>
</gene>
<reference evidence="4" key="1">
    <citation type="submission" date="2015-07" db="EMBL/GenBank/DDBJ databases">
        <title>MeaNS - Measles Nucleotide Surveillance Program.</title>
        <authorList>
            <person name="Tran T."/>
            <person name="Druce J."/>
        </authorList>
    </citation>
    <scope>NUCLEOTIDE SEQUENCE</scope>
    <source>
        <strain evidence="4">UCB-OBI-ISO-001</strain>
        <tissue evidence="4">Gonad</tissue>
    </source>
</reference>
<evidence type="ECO:0000259" key="3">
    <source>
        <dbReference type="PROSITE" id="PS51508"/>
    </source>
</evidence>
<dbReference type="GO" id="GO:0007026">
    <property type="term" value="P:negative regulation of microtubule depolymerization"/>
    <property type="evidence" value="ECO:0007669"/>
    <property type="project" value="TreeGrafter"/>
</dbReference>
<dbReference type="GO" id="GO:0031122">
    <property type="term" value="P:cytoplasmic microtubule organization"/>
    <property type="evidence" value="ECO:0007669"/>
    <property type="project" value="TreeGrafter"/>
</dbReference>
<evidence type="ECO:0000256" key="1">
    <source>
        <dbReference type="PROSITE-ProRule" id="PRU00841"/>
    </source>
</evidence>
<protein>
    <recommendedName>
        <fullName evidence="3">CKK domain-containing protein</fullName>
    </recommendedName>
</protein>
<comment type="domain">
    <text evidence="1">The CKK domain binds microtubules.</text>
</comment>
<dbReference type="PANTHER" id="PTHR21595:SF0">
    <property type="entry name" value="PATRONIN"/>
    <property type="match status" value="1"/>
</dbReference>
<evidence type="ECO:0000313" key="4">
    <source>
        <dbReference type="EMBL" id="KOF89926.1"/>
    </source>
</evidence>
<dbReference type="FunFam" id="3.10.20.360:FF:000002">
    <property type="entry name" value="Patronin, isoform M"/>
    <property type="match status" value="1"/>
</dbReference>
<dbReference type="GO" id="GO:0005516">
    <property type="term" value="F:calmodulin binding"/>
    <property type="evidence" value="ECO:0007669"/>
    <property type="project" value="InterPro"/>
</dbReference>
<dbReference type="GO" id="GO:0051011">
    <property type="term" value="F:microtubule minus-end binding"/>
    <property type="evidence" value="ECO:0007669"/>
    <property type="project" value="TreeGrafter"/>
</dbReference>
<name>A0A0L8HL11_OCTBM</name>
<dbReference type="PROSITE" id="PS51508">
    <property type="entry name" value="CKK"/>
    <property type="match status" value="1"/>
</dbReference>
<proteinExistence type="inferred from homology"/>